<dbReference type="EMBL" id="AAIVAV010000008">
    <property type="protein sequence ID" value="ECI4009554.1"/>
    <property type="molecule type" value="Genomic_DNA"/>
</dbReference>
<keyword evidence="8 10" id="KW-0998">Cell outer membrane</keyword>
<evidence type="ECO:0000256" key="8">
    <source>
        <dbReference type="ARBA" id="ARBA00023237"/>
    </source>
</evidence>
<dbReference type="Proteomes" id="UP000839852">
    <property type="component" value="Unassembled WGS sequence"/>
</dbReference>
<proteinExistence type="inferred from homology"/>
<dbReference type="GO" id="GO:0009279">
    <property type="term" value="C:cell outer membrane"/>
    <property type="evidence" value="ECO:0007669"/>
    <property type="project" value="UniProtKB-SubCell"/>
</dbReference>
<evidence type="ECO:0000256" key="9">
    <source>
        <dbReference type="ARBA" id="ARBA00023288"/>
    </source>
</evidence>
<evidence type="ECO:0000256" key="2">
    <source>
        <dbReference type="ARBA" id="ARBA00009509"/>
    </source>
</evidence>
<evidence type="ECO:0000259" key="11">
    <source>
        <dbReference type="Pfam" id="PF01514"/>
    </source>
</evidence>
<evidence type="ECO:0000313" key="12">
    <source>
        <dbReference type="EMBL" id="ECC1608995.1"/>
    </source>
</evidence>
<keyword evidence="5" id="KW-0653">Protein transport</keyword>
<keyword evidence="9 10" id="KW-0449">Lipoprotein</keyword>
<evidence type="ECO:0000313" key="16">
    <source>
        <dbReference type="EMBL" id="QXX21566.1"/>
    </source>
</evidence>
<dbReference type="STRING" id="1243604.LFZ48_14125"/>
<dbReference type="InterPro" id="IPR003282">
    <property type="entry name" value="T3SS_SctJ"/>
</dbReference>
<feature type="domain" description="Flagellar M-ring N-terminal" evidence="11">
    <location>
        <begin position="22"/>
        <end position="182"/>
    </location>
</feature>
<dbReference type="AlphaFoldDB" id="A0A344QXJ9"/>
<sequence length="187" mass="20471">MKNKIKKMMILSMLLLISGCNETLYSGLDENEANQMQALLLSNNINVSKENEKAGGISINVDKNDFVKAISILNNHGLPRKKHVNIEAIFPPSQLVSSPTQEHAKINYIKEQNVERLLSKIPGVIDCSIVLNINKEGDVPSSASVLIISSPEINLAPTINQIKSLVKNSIDDLKMENISVVIKNTAG</sequence>
<dbReference type="InterPro" id="IPR045851">
    <property type="entry name" value="AMP-bd_C_sf"/>
</dbReference>
<name>A0A344QXJ9_SALER</name>
<evidence type="ECO:0000313" key="13">
    <source>
        <dbReference type="EMBL" id="ECE6358406.1"/>
    </source>
</evidence>
<evidence type="ECO:0000313" key="14">
    <source>
        <dbReference type="EMBL" id="ECI4009554.1"/>
    </source>
</evidence>
<keyword evidence="6" id="KW-0472">Membrane</keyword>
<protein>
    <recommendedName>
        <fullName evidence="10">Lipoprotein</fullName>
    </recommendedName>
</protein>
<feature type="signal peptide" evidence="10">
    <location>
        <begin position="1"/>
        <end position="23"/>
    </location>
</feature>
<dbReference type="InterPro" id="IPR043427">
    <property type="entry name" value="YscJ/FliF"/>
</dbReference>
<evidence type="ECO:0000256" key="5">
    <source>
        <dbReference type="ARBA" id="ARBA00022927"/>
    </source>
</evidence>
<evidence type="ECO:0000256" key="6">
    <source>
        <dbReference type="ARBA" id="ARBA00023136"/>
    </source>
</evidence>
<reference evidence="15" key="2">
    <citation type="submission" date="2021-07" db="EMBL/GenBank/DDBJ databases">
        <title>Whole-Genome Sequences of non-enterica strains of Salmonella enterica isolated from poultry houses.</title>
        <authorList>
            <person name="Lamas A."/>
            <person name="Regal P."/>
            <person name="Miranda J.M."/>
            <person name="Vazquez B."/>
            <person name="Cepeda A."/>
            <person name="Franco C.M."/>
        </authorList>
    </citation>
    <scope>NUCLEOTIDE SEQUENCE</scope>
    <source>
        <strain evidence="15">LHICA_SA1</strain>
        <strain evidence="16">LHICA_SA3</strain>
    </source>
</reference>
<reference evidence="13" key="1">
    <citation type="submission" date="2018-06" db="EMBL/GenBank/DDBJ databases">
        <authorList>
            <person name="Ashton P.M."/>
            <person name="Dallman T."/>
            <person name="Nair S."/>
            <person name="De Pinna E."/>
            <person name="Peters T."/>
            <person name="Grant K."/>
        </authorList>
    </citation>
    <scope>NUCLEOTIDE SEQUENCE [LARGE SCALE GENOMIC DNA]</scope>
    <source>
        <strain evidence="14">275803</strain>
        <strain evidence="13">319688</strain>
        <strain evidence="12">646013</strain>
    </source>
</reference>
<dbReference type="Pfam" id="PF01514">
    <property type="entry name" value="YscJ_FliF"/>
    <property type="match status" value="1"/>
</dbReference>
<keyword evidence="4 10" id="KW-0732">Signal</keyword>
<evidence type="ECO:0000313" key="15">
    <source>
        <dbReference type="EMBL" id="QXX17017.1"/>
    </source>
</evidence>
<comment type="similarity">
    <text evidence="2 10">Belongs to the YscJ lipoprotein family.</text>
</comment>
<dbReference type="InterPro" id="IPR006182">
    <property type="entry name" value="FliF_N_dom"/>
</dbReference>
<feature type="chain" id="PRO_5035955975" description="Lipoprotein" evidence="10">
    <location>
        <begin position="24"/>
        <end position="187"/>
    </location>
</feature>
<accession>A0A344QXJ9</accession>
<evidence type="ECO:0000256" key="10">
    <source>
        <dbReference type="RuleBase" id="RU364102"/>
    </source>
</evidence>
<gene>
    <name evidence="15" type="primary">sctJ</name>
    <name evidence="14" type="ORF">DN310_09485</name>
    <name evidence="13" type="ORF">DPA05_01515</name>
    <name evidence="12" type="ORF">FNI14_24150</name>
    <name evidence="16" type="ORF">JMJ83_03635</name>
    <name evidence="15" type="ORF">JMJ86_03570</name>
</gene>
<dbReference type="PRINTS" id="PR01338">
    <property type="entry name" value="TYPE3OMKPROT"/>
</dbReference>
<evidence type="ECO:0000256" key="7">
    <source>
        <dbReference type="ARBA" id="ARBA00023139"/>
    </source>
</evidence>
<dbReference type="NCBIfam" id="TIGR02544">
    <property type="entry name" value="III_secr_YscJ"/>
    <property type="match status" value="1"/>
</dbReference>
<keyword evidence="3" id="KW-0813">Transport</keyword>
<dbReference type="PANTHER" id="PTHR30046:SF3">
    <property type="entry name" value="SECRETION SYSTEM APPARATUS LIPOPROTEIN SSAJ"/>
    <property type="match status" value="1"/>
</dbReference>
<dbReference type="Gene3D" id="3.30.70.1530">
    <property type="entry name" value="Hypothetical protein rpa1041"/>
    <property type="match status" value="1"/>
</dbReference>
<dbReference type="Proteomes" id="UP000839598">
    <property type="component" value="Unassembled WGS sequence"/>
</dbReference>
<dbReference type="GO" id="GO:0009306">
    <property type="term" value="P:protein secretion"/>
    <property type="evidence" value="ECO:0007669"/>
    <property type="project" value="InterPro"/>
</dbReference>
<dbReference type="PROSITE" id="PS51257">
    <property type="entry name" value="PROKAR_LIPOPROTEIN"/>
    <property type="match status" value="1"/>
</dbReference>
<evidence type="ECO:0000256" key="3">
    <source>
        <dbReference type="ARBA" id="ARBA00022448"/>
    </source>
</evidence>
<dbReference type="EMBL" id="AAIAJV010000046">
    <property type="protein sequence ID" value="ECC1608995.1"/>
    <property type="molecule type" value="Genomic_DNA"/>
</dbReference>
<organism evidence="13">
    <name type="scientific">Salmonella enterica subsp. salamae</name>
    <dbReference type="NCBI Taxonomy" id="59202"/>
    <lineage>
        <taxon>Bacteria</taxon>
        <taxon>Pseudomonadati</taxon>
        <taxon>Pseudomonadota</taxon>
        <taxon>Gammaproteobacteria</taxon>
        <taxon>Enterobacterales</taxon>
        <taxon>Enterobacteriaceae</taxon>
        <taxon>Salmonella</taxon>
    </lineage>
</organism>
<dbReference type="RefSeq" id="WP_000790957.1">
    <property type="nucleotide sequence ID" value="NZ_CP079838.1"/>
</dbReference>
<evidence type="ECO:0000256" key="4">
    <source>
        <dbReference type="ARBA" id="ARBA00022729"/>
    </source>
</evidence>
<dbReference type="EMBL" id="AAIIOQ010000001">
    <property type="protein sequence ID" value="ECE6358406.1"/>
    <property type="molecule type" value="Genomic_DNA"/>
</dbReference>
<evidence type="ECO:0000256" key="1">
    <source>
        <dbReference type="ARBA" id="ARBA00004459"/>
    </source>
</evidence>
<keyword evidence="7 10" id="KW-0564">Palmitate</keyword>
<dbReference type="EMBL" id="CP079838">
    <property type="protein sequence ID" value="QXX21566.1"/>
    <property type="molecule type" value="Genomic_DNA"/>
</dbReference>
<dbReference type="Gene3D" id="3.30.300.30">
    <property type="match status" value="1"/>
</dbReference>
<dbReference type="EMBL" id="CP079836">
    <property type="protein sequence ID" value="QXX17017.1"/>
    <property type="molecule type" value="Genomic_DNA"/>
</dbReference>
<comment type="subcellular location">
    <subcellularLocation>
        <location evidence="1">Cell outer membrane</location>
        <topology evidence="1">Lipid-anchor</topology>
    </subcellularLocation>
</comment>
<dbReference type="PANTHER" id="PTHR30046">
    <property type="entry name" value="FLAGELLAR M-RING PROTEIN"/>
    <property type="match status" value="1"/>
</dbReference>
<accession>A0A3U3WUH6</accession>